<feature type="domain" description="DUF2415" evidence="1">
    <location>
        <begin position="239"/>
        <end position="272"/>
    </location>
</feature>
<dbReference type="SUPFAM" id="SSF50978">
    <property type="entry name" value="WD40 repeat-like"/>
    <property type="match status" value="1"/>
</dbReference>
<evidence type="ECO:0000259" key="1">
    <source>
        <dbReference type="Pfam" id="PF10313"/>
    </source>
</evidence>
<proteinExistence type="predicted"/>
<organism evidence="2 3">
    <name type="scientific">Ostreobium quekettii</name>
    <dbReference type="NCBI Taxonomy" id="121088"/>
    <lineage>
        <taxon>Eukaryota</taxon>
        <taxon>Viridiplantae</taxon>
        <taxon>Chlorophyta</taxon>
        <taxon>core chlorophytes</taxon>
        <taxon>Ulvophyceae</taxon>
        <taxon>TCBD clade</taxon>
        <taxon>Bryopsidales</taxon>
        <taxon>Ostreobineae</taxon>
        <taxon>Ostreobiaceae</taxon>
        <taxon>Ostreobium</taxon>
    </lineage>
</organism>
<dbReference type="Pfam" id="PF10313">
    <property type="entry name" value="DUF2415"/>
    <property type="match status" value="1"/>
</dbReference>
<evidence type="ECO:0000313" key="3">
    <source>
        <dbReference type="Proteomes" id="UP000708148"/>
    </source>
</evidence>
<gene>
    <name evidence="2" type="ORF">OSTQU699_LOCUS4072</name>
</gene>
<keyword evidence="3" id="KW-1185">Reference proteome</keyword>
<name>A0A8S1IUJ3_9CHLO</name>
<dbReference type="Pfam" id="PF00400">
    <property type="entry name" value="WD40"/>
    <property type="match status" value="1"/>
</dbReference>
<dbReference type="InterPro" id="IPR019417">
    <property type="entry name" value="DUF2415"/>
</dbReference>
<dbReference type="SMART" id="SM00320">
    <property type="entry name" value="WD40"/>
    <property type="match status" value="3"/>
</dbReference>
<dbReference type="InterPro" id="IPR001680">
    <property type="entry name" value="WD40_rpt"/>
</dbReference>
<dbReference type="AlphaFoldDB" id="A0A8S1IUJ3"/>
<protein>
    <recommendedName>
        <fullName evidence="1">DUF2415 domain-containing protein</fullName>
    </recommendedName>
</protein>
<dbReference type="InterPro" id="IPR036322">
    <property type="entry name" value="WD40_repeat_dom_sf"/>
</dbReference>
<sequence length="323" mass="35849">MVLLDGAWEPTLARQASKLDQPTSIHHWQLRDLVSCDDAGSIYSVYKNTTVRCSIATGKSSIVQTLRFNPNCMTVDHGYIAAGGPSSQIDIKKVKDEEDVYSGQVGGIINNSLRIAEGPIGLLLFVCNNDETIKVFSLPSMDQYATLEFQESMNYSAVSHDCHWLVGVGDSPAVYLYEATATGYRRTQELKEYSDVGMCCAWDSKGVRFAAASQDGTTCVWDRRTSKPVVRFKCSAPCRSVKFSTAPMDLMMFAEETNVVHLVDIRKWNQQQLLRMQGNSEAEISGVCFLPDATKLFVGLKDAIMVYDVDTVARRRFSEGSLI</sequence>
<dbReference type="Proteomes" id="UP000708148">
    <property type="component" value="Unassembled WGS sequence"/>
</dbReference>
<dbReference type="Gene3D" id="2.130.10.10">
    <property type="entry name" value="YVTN repeat-like/Quinoprotein amine dehydrogenase"/>
    <property type="match status" value="2"/>
</dbReference>
<dbReference type="PANTHER" id="PTHR43991:SF9">
    <property type="entry name" value="DUF2415 DOMAIN-CONTAINING PROTEIN"/>
    <property type="match status" value="1"/>
</dbReference>
<dbReference type="PANTHER" id="PTHR43991">
    <property type="entry name" value="WD REPEAT PROTEIN (AFU_ORTHOLOGUE AFUA_8G05640)-RELATED"/>
    <property type="match status" value="1"/>
</dbReference>
<dbReference type="OrthoDB" id="64353at2759"/>
<comment type="caution">
    <text evidence="2">The sequence shown here is derived from an EMBL/GenBank/DDBJ whole genome shotgun (WGS) entry which is preliminary data.</text>
</comment>
<accession>A0A8S1IUJ3</accession>
<reference evidence="2" key="1">
    <citation type="submission" date="2020-12" db="EMBL/GenBank/DDBJ databases">
        <authorList>
            <person name="Iha C."/>
        </authorList>
    </citation>
    <scope>NUCLEOTIDE SEQUENCE</scope>
</reference>
<dbReference type="InterPro" id="IPR015943">
    <property type="entry name" value="WD40/YVTN_repeat-like_dom_sf"/>
</dbReference>
<dbReference type="EMBL" id="CAJHUC010000875">
    <property type="protein sequence ID" value="CAD7698713.1"/>
    <property type="molecule type" value="Genomic_DNA"/>
</dbReference>
<evidence type="ECO:0000313" key="2">
    <source>
        <dbReference type="EMBL" id="CAD7698713.1"/>
    </source>
</evidence>